<dbReference type="GO" id="GO:0005737">
    <property type="term" value="C:cytoplasm"/>
    <property type="evidence" value="ECO:0007669"/>
    <property type="project" value="UniProtKB-SubCell"/>
</dbReference>
<dbReference type="Gene3D" id="3.20.20.70">
    <property type="entry name" value="Aldolase class I"/>
    <property type="match status" value="1"/>
</dbReference>
<evidence type="ECO:0000259" key="11">
    <source>
        <dbReference type="PROSITE" id="PS51918"/>
    </source>
</evidence>
<evidence type="ECO:0000256" key="6">
    <source>
        <dbReference type="ARBA" id="ARBA00022723"/>
    </source>
</evidence>
<dbReference type="InterPro" id="IPR001989">
    <property type="entry name" value="Radical_activat_CS"/>
</dbReference>
<dbReference type="InterPro" id="IPR058240">
    <property type="entry name" value="rSAM_sf"/>
</dbReference>
<dbReference type="GO" id="GO:0043365">
    <property type="term" value="F:[formate-C-acetyltransferase]-activating enzyme activity"/>
    <property type="evidence" value="ECO:0007669"/>
    <property type="project" value="UniProtKB-UniRule"/>
</dbReference>
<comment type="cofactor">
    <cofactor evidence="10">
        <name>[4Fe-4S] cluster</name>
        <dbReference type="ChEBI" id="CHEBI:49883"/>
    </cofactor>
    <text evidence="10">Binds 1 [4Fe-4S] cluster. The cluster is coordinated with 3 cysteines and an exchangeable S-adenosyl-L-methionine.</text>
</comment>
<dbReference type="Proteomes" id="UP000011021">
    <property type="component" value="Unassembled WGS sequence"/>
</dbReference>
<dbReference type="Pfam" id="PF04055">
    <property type="entry name" value="Radical_SAM"/>
    <property type="match status" value="1"/>
</dbReference>
<evidence type="ECO:0000313" key="13">
    <source>
        <dbReference type="Proteomes" id="UP000011021"/>
    </source>
</evidence>
<keyword evidence="10" id="KW-0963">Cytoplasm</keyword>
<dbReference type="SFLD" id="SFLDG01066">
    <property type="entry name" value="organic_radical-activating_enz"/>
    <property type="match status" value="1"/>
</dbReference>
<dbReference type="InterPro" id="IPR013785">
    <property type="entry name" value="Aldolase_TIM"/>
</dbReference>
<keyword evidence="12" id="KW-0456">Lyase</keyword>
<organism evidence="12 13">
    <name type="scientific">Lautropia mirabilis ATCC 51599</name>
    <dbReference type="NCBI Taxonomy" id="887898"/>
    <lineage>
        <taxon>Bacteria</taxon>
        <taxon>Pseudomonadati</taxon>
        <taxon>Pseudomonadota</taxon>
        <taxon>Betaproteobacteria</taxon>
        <taxon>Burkholderiales</taxon>
        <taxon>Burkholderiaceae</taxon>
        <taxon>Lautropia</taxon>
    </lineage>
</organism>
<dbReference type="GO" id="GO:0051539">
    <property type="term" value="F:4 iron, 4 sulfur cluster binding"/>
    <property type="evidence" value="ECO:0007669"/>
    <property type="project" value="UniProtKB-UniRule"/>
</dbReference>
<dbReference type="NCBIfam" id="TIGR02493">
    <property type="entry name" value="PFLA"/>
    <property type="match status" value="1"/>
</dbReference>
<keyword evidence="12" id="KW-0670">Pyruvate</keyword>
<sequence>MVPLVPQADLEAAAHAPKHPHLHRGYHGTGLVHSIESCGTVDGPGLRYVLFLQGCLMRCLYCHNRDTWDLQSDKAREMTVPEVMKQVMSYRHYLKATGGGVTATGGEPLLQYEFVRDWFVACHQNGIHTCLDTNGYALHYDEVLETLLDHTDLVMLDLKQIDPDIHRVLVGIPNTRTLAFAQHLARRKQKTRVRYVVVPGYTDDDRSAHLLGRFIAPMDNVDTVEILPYHELGAHKWALCGDDYKLKGVHPPPKETVQRVRSILEGYGKAVIV</sequence>
<evidence type="ECO:0000256" key="5">
    <source>
        <dbReference type="ARBA" id="ARBA00022691"/>
    </source>
</evidence>
<dbReference type="EC" id="1.97.1.4" evidence="10"/>
<dbReference type="InterPro" id="IPR012838">
    <property type="entry name" value="PFL1_activating"/>
</dbReference>
<protein>
    <recommendedName>
        <fullName evidence="10">Pyruvate formate-lyase-activating enzyme</fullName>
        <ecNumber evidence="10">1.97.1.4</ecNumber>
    </recommendedName>
</protein>
<dbReference type="PANTHER" id="PTHR30352">
    <property type="entry name" value="PYRUVATE FORMATE-LYASE-ACTIVATING ENZYME"/>
    <property type="match status" value="1"/>
</dbReference>
<comment type="catalytic activity">
    <reaction evidence="10">
        <text>glycyl-[formate C-acetyltransferase] + reduced [flavodoxin] + S-adenosyl-L-methionine = glycin-2-yl radical-[formate C-acetyltransferase] + semiquinone [flavodoxin] + 5'-deoxyadenosine + L-methionine + H(+)</text>
        <dbReference type="Rhea" id="RHEA:19225"/>
        <dbReference type="Rhea" id="RHEA-COMP:10622"/>
        <dbReference type="Rhea" id="RHEA-COMP:12190"/>
        <dbReference type="Rhea" id="RHEA-COMP:12191"/>
        <dbReference type="Rhea" id="RHEA-COMP:14480"/>
        <dbReference type="ChEBI" id="CHEBI:15378"/>
        <dbReference type="ChEBI" id="CHEBI:17319"/>
        <dbReference type="ChEBI" id="CHEBI:29947"/>
        <dbReference type="ChEBI" id="CHEBI:32722"/>
        <dbReference type="ChEBI" id="CHEBI:57618"/>
        <dbReference type="ChEBI" id="CHEBI:57844"/>
        <dbReference type="ChEBI" id="CHEBI:59789"/>
        <dbReference type="ChEBI" id="CHEBI:140311"/>
        <dbReference type="EC" id="1.97.1.4"/>
    </reaction>
</comment>
<dbReference type="SUPFAM" id="SSF102114">
    <property type="entry name" value="Radical SAM enzymes"/>
    <property type="match status" value="1"/>
</dbReference>
<comment type="subcellular location">
    <subcellularLocation>
        <location evidence="10">Cytoplasm</location>
    </subcellularLocation>
</comment>
<feature type="domain" description="Radical SAM core" evidence="11">
    <location>
        <begin position="41"/>
        <end position="269"/>
    </location>
</feature>
<evidence type="ECO:0000256" key="3">
    <source>
        <dbReference type="ARBA" id="ARBA00022485"/>
    </source>
</evidence>
<dbReference type="PROSITE" id="PS51918">
    <property type="entry name" value="RADICAL_SAM"/>
    <property type="match status" value="1"/>
</dbReference>
<keyword evidence="8 10" id="KW-0408">Iron</keyword>
<dbReference type="GO" id="GO:0016829">
    <property type="term" value="F:lyase activity"/>
    <property type="evidence" value="ECO:0007669"/>
    <property type="project" value="UniProtKB-KW"/>
</dbReference>
<keyword evidence="4" id="KW-0119">Carbohydrate metabolism</keyword>
<dbReference type="GO" id="GO:0006006">
    <property type="term" value="P:glucose metabolic process"/>
    <property type="evidence" value="ECO:0007669"/>
    <property type="project" value="UniProtKB-KW"/>
</dbReference>
<dbReference type="InterPro" id="IPR034457">
    <property type="entry name" value="Organic_radical-activating"/>
</dbReference>
<keyword evidence="3 10" id="KW-0004">4Fe-4S</keyword>
<evidence type="ECO:0000256" key="8">
    <source>
        <dbReference type="ARBA" id="ARBA00023004"/>
    </source>
</evidence>
<evidence type="ECO:0000313" key="12">
    <source>
        <dbReference type="EMBL" id="EFV96131.1"/>
    </source>
</evidence>
<comment type="function">
    <text evidence="1">Activation of pyruvate formate-lyase 1 under anaerobic conditions by generation of an organic free radical, using S-adenosylmethionine and reduced flavodoxin as cosubstrates to produce 5'-deoxy-adenosine.</text>
</comment>
<dbReference type="InterPro" id="IPR012839">
    <property type="entry name" value="Organic_radical_activase"/>
</dbReference>
<dbReference type="GO" id="GO:0046872">
    <property type="term" value="F:metal ion binding"/>
    <property type="evidence" value="ECO:0007669"/>
    <property type="project" value="UniProtKB-UniRule"/>
</dbReference>
<dbReference type="eggNOG" id="COG1180">
    <property type="taxonomic scope" value="Bacteria"/>
</dbReference>
<accession>E7RTP5</accession>
<dbReference type="InterPro" id="IPR007197">
    <property type="entry name" value="rSAM"/>
</dbReference>
<keyword evidence="5 10" id="KW-0949">S-adenosyl-L-methionine</keyword>
<evidence type="ECO:0000256" key="9">
    <source>
        <dbReference type="ARBA" id="ARBA00023014"/>
    </source>
</evidence>
<comment type="function">
    <text evidence="10">Activation of pyruvate formate-lyase under anaerobic conditions by generation of an organic free radical, using S-adenosylmethionine and reduced flavodoxin as cosubstrates to produce 5'-deoxy-adenosine.</text>
</comment>
<dbReference type="AlphaFoldDB" id="E7RTP5"/>
<keyword evidence="13" id="KW-1185">Reference proteome</keyword>
<comment type="caution">
    <text evidence="12">The sequence shown here is derived from an EMBL/GenBank/DDBJ whole genome shotgun (WGS) entry which is preliminary data.</text>
</comment>
<dbReference type="PIRSF" id="PIRSF000371">
    <property type="entry name" value="PFL_act_enz"/>
    <property type="match status" value="1"/>
</dbReference>
<proteinExistence type="inferred from homology"/>
<dbReference type="CDD" id="cd01335">
    <property type="entry name" value="Radical_SAM"/>
    <property type="match status" value="1"/>
</dbReference>
<keyword evidence="6 10" id="KW-0479">Metal-binding</keyword>
<evidence type="ECO:0000256" key="7">
    <source>
        <dbReference type="ARBA" id="ARBA00023002"/>
    </source>
</evidence>
<keyword evidence="7 10" id="KW-0560">Oxidoreductase</keyword>
<evidence type="ECO:0000256" key="1">
    <source>
        <dbReference type="ARBA" id="ARBA00002918"/>
    </source>
</evidence>
<keyword evidence="9 10" id="KW-0411">Iron-sulfur</keyword>
<keyword evidence="4" id="KW-0313">Glucose metabolism</keyword>
<dbReference type="SFLD" id="SFLDS00029">
    <property type="entry name" value="Radical_SAM"/>
    <property type="match status" value="1"/>
</dbReference>
<dbReference type="PROSITE" id="PS01087">
    <property type="entry name" value="RADICAL_ACTIVATING"/>
    <property type="match status" value="1"/>
</dbReference>
<name>E7RTP5_9BURK</name>
<evidence type="ECO:0000256" key="10">
    <source>
        <dbReference type="RuleBase" id="RU362053"/>
    </source>
</evidence>
<evidence type="ECO:0000256" key="2">
    <source>
        <dbReference type="ARBA" id="ARBA00009777"/>
    </source>
</evidence>
<gene>
    <name evidence="12" type="primary">pflA</name>
    <name evidence="12" type="ORF">HMPREF0551_0314</name>
</gene>
<evidence type="ECO:0000256" key="4">
    <source>
        <dbReference type="ARBA" id="ARBA00022526"/>
    </source>
</evidence>
<dbReference type="NCBIfam" id="NF008356">
    <property type="entry name" value="PRK11145.1"/>
    <property type="match status" value="1"/>
</dbReference>
<dbReference type="STRING" id="887898.HMPREF0551_0314"/>
<dbReference type="HOGENOM" id="CLU_058969_1_0_4"/>
<dbReference type="EMBL" id="AEQP01000001">
    <property type="protein sequence ID" value="EFV96131.1"/>
    <property type="molecule type" value="Genomic_DNA"/>
</dbReference>
<dbReference type="PANTHER" id="PTHR30352:SF5">
    <property type="entry name" value="PYRUVATE FORMATE-LYASE 1-ACTIVATING ENZYME"/>
    <property type="match status" value="1"/>
</dbReference>
<comment type="similarity">
    <text evidence="2 10">Belongs to the organic radical-activating enzymes family.</text>
</comment>
<reference evidence="12 13" key="1">
    <citation type="submission" date="2010-12" db="EMBL/GenBank/DDBJ databases">
        <authorList>
            <person name="Muzny D."/>
            <person name="Qin X."/>
            <person name="Deng J."/>
            <person name="Jiang H."/>
            <person name="Liu Y."/>
            <person name="Qu J."/>
            <person name="Song X.-Z."/>
            <person name="Zhang L."/>
            <person name="Thornton R."/>
            <person name="Coyle M."/>
            <person name="Francisco L."/>
            <person name="Jackson L."/>
            <person name="Javaid M."/>
            <person name="Korchina V."/>
            <person name="Kovar C."/>
            <person name="Mata R."/>
            <person name="Mathew T."/>
            <person name="Ngo R."/>
            <person name="Nguyen L."/>
            <person name="Nguyen N."/>
            <person name="Okwuonu G."/>
            <person name="Ongeri F."/>
            <person name="Pham C."/>
            <person name="Simmons D."/>
            <person name="Wilczek-Boney K."/>
            <person name="Hale W."/>
            <person name="Jakkamsetti A."/>
            <person name="Pham P."/>
            <person name="Ruth R."/>
            <person name="San Lucas F."/>
            <person name="Warren J."/>
            <person name="Zhang J."/>
            <person name="Zhao Z."/>
            <person name="Zhou C."/>
            <person name="Zhu D."/>
            <person name="Lee S."/>
            <person name="Bess C."/>
            <person name="Blankenburg K."/>
            <person name="Forbes L."/>
            <person name="Fu Q."/>
            <person name="Gubbala S."/>
            <person name="Hirani K."/>
            <person name="Jayaseelan J.C."/>
            <person name="Lara F."/>
            <person name="Munidasa M."/>
            <person name="Palculict T."/>
            <person name="Patil S."/>
            <person name="Pu L.-L."/>
            <person name="Saada N."/>
            <person name="Tang L."/>
            <person name="Weissenberger G."/>
            <person name="Zhu Y."/>
            <person name="Hemphill L."/>
            <person name="Shang Y."/>
            <person name="Youmans B."/>
            <person name="Ayvaz T."/>
            <person name="Ross M."/>
            <person name="Santibanez J."/>
            <person name="Aqrawi P."/>
            <person name="Gross S."/>
            <person name="Joshi V."/>
            <person name="Fowler G."/>
            <person name="Nazareth L."/>
            <person name="Reid J."/>
            <person name="Worley K."/>
            <person name="Petrosino J."/>
            <person name="Highlander S."/>
            <person name="Gibbs R."/>
        </authorList>
    </citation>
    <scope>NUCLEOTIDE SEQUENCE [LARGE SCALE GENOMIC DNA]</scope>
    <source>
        <strain evidence="12 13">ATCC 51599</strain>
    </source>
</reference>